<evidence type="ECO:0000313" key="1">
    <source>
        <dbReference type="EMBL" id="KAJ7321091.1"/>
    </source>
</evidence>
<keyword evidence="2" id="KW-1185">Reference proteome</keyword>
<dbReference type="EMBL" id="JARIHO010000052">
    <property type="protein sequence ID" value="KAJ7321091.1"/>
    <property type="molecule type" value="Genomic_DNA"/>
</dbReference>
<evidence type="ECO:0000313" key="2">
    <source>
        <dbReference type="Proteomes" id="UP001218218"/>
    </source>
</evidence>
<gene>
    <name evidence="1" type="ORF">DFH08DRAFT_818900</name>
</gene>
<proteinExistence type="predicted"/>
<protein>
    <submittedName>
        <fullName evidence="1">Uncharacterized protein</fullName>
    </submittedName>
</protein>
<organism evidence="1 2">
    <name type="scientific">Mycena albidolilacea</name>
    <dbReference type="NCBI Taxonomy" id="1033008"/>
    <lineage>
        <taxon>Eukaryota</taxon>
        <taxon>Fungi</taxon>
        <taxon>Dikarya</taxon>
        <taxon>Basidiomycota</taxon>
        <taxon>Agaricomycotina</taxon>
        <taxon>Agaricomycetes</taxon>
        <taxon>Agaricomycetidae</taxon>
        <taxon>Agaricales</taxon>
        <taxon>Marasmiineae</taxon>
        <taxon>Mycenaceae</taxon>
        <taxon>Mycena</taxon>
    </lineage>
</organism>
<accession>A0AAD6ZFV8</accession>
<name>A0AAD6ZFV8_9AGAR</name>
<dbReference type="AlphaFoldDB" id="A0AAD6ZFV8"/>
<comment type="caution">
    <text evidence="1">The sequence shown here is derived from an EMBL/GenBank/DDBJ whole genome shotgun (WGS) entry which is preliminary data.</text>
</comment>
<reference evidence="1" key="1">
    <citation type="submission" date="2023-03" db="EMBL/GenBank/DDBJ databases">
        <title>Massive genome expansion in bonnet fungi (Mycena s.s.) driven by repeated elements and novel gene families across ecological guilds.</title>
        <authorList>
            <consortium name="Lawrence Berkeley National Laboratory"/>
            <person name="Harder C.B."/>
            <person name="Miyauchi S."/>
            <person name="Viragh M."/>
            <person name="Kuo A."/>
            <person name="Thoen E."/>
            <person name="Andreopoulos B."/>
            <person name="Lu D."/>
            <person name="Skrede I."/>
            <person name="Drula E."/>
            <person name="Henrissat B."/>
            <person name="Morin E."/>
            <person name="Kohler A."/>
            <person name="Barry K."/>
            <person name="LaButti K."/>
            <person name="Morin E."/>
            <person name="Salamov A."/>
            <person name="Lipzen A."/>
            <person name="Mereny Z."/>
            <person name="Hegedus B."/>
            <person name="Baldrian P."/>
            <person name="Stursova M."/>
            <person name="Weitz H."/>
            <person name="Taylor A."/>
            <person name="Grigoriev I.V."/>
            <person name="Nagy L.G."/>
            <person name="Martin F."/>
            <person name="Kauserud H."/>
        </authorList>
    </citation>
    <scope>NUCLEOTIDE SEQUENCE</scope>
    <source>
        <strain evidence="1">CBHHK002</strain>
    </source>
</reference>
<dbReference type="Proteomes" id="UP001218218">
    <property type="component" value="Unassembled WGS sequence"/>
</dbReference>
<sequence length="207" mass="23109">MGLKKALKMKEKIELALLRRIRVPETSLMVCLLNTGHDRGQSRAAAGDNLKPVKAIRFLHFLEQLYLVLLYATEIQVYSPPISLPMDTDNSFEKSEWIGQQRSWVISPPVLKQIAQLLEFPLPLENTAPVTTDQPAQFFSINVPDIGDEVLMLRMRETDPTSEAADHGNGDDPYQGADVYDACDIPLAVVSDYLSSGSSQARPSEYF</sequence>